<dbReference type="EMBL" id="MRZN01000026">
    <property type="protein sequence ID" value="PHK48717.1"/>
    <property type="molecule type" value="Genomic_DNA"/>
</dbReference>
<comment type="caution">
    <text evidence="1">The sequence shown here is derived from an EMBL/GenBank/DDBJ whole genome shotgun (WGS) entry which is preliminary data.</text>
</comment>
<sequence>MPMNYPLWNQLEQLKSSTWVDLTHTFDENIPCFSEFERAKVSTLFNVADDGFYVQNWDIVSQYGTHIDAPIHFVDNTRYLHELDLKELALPLIVLDFSQEVAKNSDFILTLSHIEQWESANGAIEPDTFVAFRSDWSKRWPNIEPFENKDSEGNQHLPGWGLDALKYLLEERKVKAIGHETFDTDASIDIAKNGDIVGERYVLGQNTFQVELLTNLDQLPDRGAIIYTISPKPKDAPGFPVRAFAIKP</sequence>
<organism evidence="1 2">
    <name type="scientific">Staphylococcus edaphicus</name>
    <dbReference type="NCBI Taxonomy" id="1955013"/>
    <lineage>
        <taxon>Bacteria</taxon>
        <taxon>Bacillati</taxon>
        <taxon>Bacillota</taxon>
        <taxon>Bacilli</taxon>
        <taxon>Bacillales</taxon>
        <taxon>Staphylococcaceae</taxon>
        <taxon>Staphylococcus</taxon>
    </lineage>
</organism>
<dbReference type="Gene3D" id="3.50.30.50">
    <property type="entry name" value="Putative cyclase"/>
    <property type="match status" value="1"/>
</dbReference>
<keyword evidence="1" id="KW-0378">Hydrolase</keyword>
<name>A0A2C6WMP9_9STAP</name>
<proteinExistence type="predicted"/>
<reference evidence="2" key="1">
    <citation type="submission" date="2017-10" db="EMBL/GenBank/DDBJ databases">
        <title>Staphylococcus edaphicus sp. nov., isolated in Antarctica, harbouring mecC gene and genomic islands essential in adaptation to extreme environment.</title>
        <authorList>
            <person name="Pantucek R."/>
            <person name="Sedlacek I."/>
            <person name="Indrakova A."/>
            <person name="Vrbovska V."/>
            <person name="Maslanova I."/>
            <person name="Kovarovic V."/>
            <person name="Svec P."/>
            <person name="Kralova S."/>
            <person name="Kristofova L."/>
            <person name="Keklakova J."/>
            <person name="Petras P."/>
            <person name="Doskar J."/>
        </authorList>
    </citation>
    <scope>NUCLEOTIDE SEQUENCE [LARGE SCALE GENOMIC DNA]</scope>
    <source>
        <strain evidence="2">CCM 5085</strain>
    </source>
</reference>
<dbReference type="InterPro" id="IPR007325">
    <property type="entry name" value="KFase/CYL"/>
</dbReference>
<dbReference type="PANTHER" id="PTHR31118:SF12">
    <property type="entry name" value="CYCLASE-LIKE PROTEIN 2"/>
    <property type="match status" value="1"/>
</dbReference>
<dbReference type="AlphaFoldDB" id="A0A2C6WMP9"/>
<dbReference type="GO" id="GO:0004061">
    <property type="term" value="F:arylformamidase activity"/>
    <property type="evidence" value="ECO:0007669"/>
    <property type="project" value="InterPro"/>
</dbReference>
<dbReference type="Proteomes" id="UP000223828">
    <property type="component" value="Unassembled WGS sequence"/>
</dbReference>
<dbReference type="InterPro" id="IPR037175">
    <property type="entry name" value="KFase_sf"/>
</dbReference>
<dbReference type="GO" id="GO:0019441">
    <property type="term" value="P:L-tryptophan catabolic process to kynurenine"/>
    <property type="evidence" value="ECO:0007669"/>
    <property type="project" value="InterPro"/>
</dbReference>
<evidence type="ECO:0000313" key="1">
    <source>
        <dbReference type="EMBL" id="PHK48717.1"/>
    </source>
</evidence>
<dbReference type="PANTHER" id="PTHR31118">
    <property type="entry name" value="CYCLASE-LIKE PROTEIN 2"/>
    <property type="match status" value="1"/>
</dbReference>
<accession>A0A2C6WMP9</accession>
<dbReference type="OrthoDB" id="9796085at2"/>
<gene>
    <name evidence="1" type="ORF">BTJ66_12170</name>
</gene>
<dbReference type="SUPFAM" id="SSF102198">
    <property type="entry name" value="Putative cyclase"/>
    <property type="match status" value="1"/>
</dbReference>
<dbReference type="Pfam" id="PF04199">
    <property type="entry name" value="Cyclase"/>
    <property type="match status" value="1"/>
</dbReference>
<protein>
    <submittedName>
        <fullName evidence="1">Metal-dependent hydrolase</fullName>
    </submittedName>
</protein>
<evidence type="ECO:0000313" key="2">
    <source>
        <dbReference type="Proteomes" id="UP000223828"/>
    </source>
</evidence>